<evidence type="ECO:0000256" key="1">
    <source>
        <dbReference type="ARBA" id="ARBA00010990"/>
    </source>
</evidence>
<organism evidence="5 6">
    <name type="scientific">Novosphingobium beihaiensis</name>
    <dbReference type="NCBI Taxonomy" id="2930389"/>
    <lineage>
        <taxon>Bacteria</taxon>
        <taxon>Pseudomonadati</taxon>
        <taxon>Pseudomonadota</taxon>
        <taxon>Alphaproteobacteria</taxon>
        <taxon>Sphingomonadales</taxon>
        <taxon>Sphingomonadaceae</taxon>
        <taxon>Novosphingobium</taxon>
    </lineage>
</organism>
<gene>
    <name evidence="5" type="ORF">MTR66_15900</name>
</gene>
<name>A0ABT0BTB8_9SPHN</name>
<dbReference type="Proteomes" id="UP001202281">
    <property type="component" value="Unassembled WGS sequence"/>
</dbReference>
<comment type="caution">
    <text evidence="5">The sequence shown here is derived from an EMBL/GenBank/DDBJ whole genome shotgun (WGS) entry which is preliminary data.</text>
</comment>
<dbReference type="Pfam" id="PF22624">
    <property type="entry name" value="AASDHPPT_N"/>
    <property type="match status" value="1"/>
</dbReference>
<dbReference type="InterPro" id="IPR037143">
    <property type="entry name" value="4-PPantetheinyl_Trfase_dom_sf"/>
</dbReference>
<evidence type="ECO:0000256" key="2">
    <source>
        <dbReference type="ARBA" id="ARBA00022679"/>
    </source>
</evidence>
<keyword evidence="2 5" id="KW-0808">Transferase</keyword>
<protein>
    <submittedName>
        <fullName evidence="5">4'-phosphopantetheinyl transferase superfamily protein</fullName>
    </submittedName>
</protein>
<reference evidence="5 6" key="1">
    <citation type="submission" date="2022-04" db="EMBL/GenBank/DDBJ databases">
        <title>Identification of a novel bacterium isolated from mangrove sediments.</title>
        <authorList>
            <person name="Pan X."/>
        </authorList>
    </citation>
    <scope>NUCLEOTIDE SEQUENCE [LARGE SCALE GENOMIC DNA]</scope>
    <source>
        <strain evidence="5 6">B2638</strain>
    </source>
</reference>
<dbReference type="RefSeq" id="WP_243922810.1">
    <property type="nucleotide sequence ID" value="NZ_JALHLG010000029.1"/>
</dbReference>
<dbReference type="GO" id="GO:0016740">
    <property type="term" value="F:transferase activity"/>
    <property type="evidence" value="ECO:0007669"/>
    <property type="project" value="UniProtKB-KW"/>
</dbReference>
<dbReference type="PANTHER" id="PTHR12215">
    <property type="entry name" value="PHOSPHOPANTETHEINE TRANSFERASE"/>
    <property type="match status" value="1"/>
</dbReference>
<dbReference type="InterPro" id="IPR008278">
    <property type="entry name" value="4-PPantetheinyl_Trfase_dom"/>
</dbReference>
<dbReference type="SUPFAM" id="SSF56214">
    <property type="entry name" value="4'-phosphopantetheinyl transferase"/>
    <property type="match status" value="2"/>
</dbReference>
<sequence>MSLSVLGVSGPNLPSVDIPAVGGVVFLFPFAEWEPAHDELTAALSAEETARADAKRFAEDRMRRRLSSGLTRMVLARVLGCGPGNVDIVRTDKGKPFVPGATFHFSVSHSRALHAVGLARCPVGIDAEPLHSLADSLADSLALAELFLREDELEEVRRLPEEDRDQLVLRLWTEREAYLKMTGRGIDDDLQNVMRTEEVTGTCTMMRGRNDLGSGGECGVHYLGVHMNHHLSFASPFPVASAQACMEITRGPELGLL</sequence>
<evidence type="ECO:0000313" key="6">
    <source>
        <dbReference type="Proteomes" id="UP001202281"/>
    </source>
</evidence>
<feature type="domain" description="4'-phosphopantetheinyl transferase N-terminal" evidence="4">
    <location>
        <begin position="32"/>
        <end position="111"/>
    </location>
</feature>
<keyword evidence="6" id="KW-1185">Reference proteome</keyword>
<feature type="domain" description="4'-phosphopantetheinyl transferase" evidence="3">
    <location>
        <begin position="122"/>
        <end position="204"/>
    </location>
</feature>
<comment type="similarity">
    <text evidence="1">Belongs to the P-Pant transferase superfamily. Gsp/Sfp/HetI/AcpT family.</text>
</comment>
<dbReference type="InterPro" id="IPR055066">
    <property type="entry name" value="AASDHPPT_N"/>
</dbReference>
<dbReference type="Gene3D" id="3.90.470.20">
    <property type="entry name" value="4'-phosphopantetheinyl transferase domain"/>
    <property type="match status" value="2"/>
</dbReference>
<evidence type="ECO:0000259" key="3">
    <source>
        <dbReference type="Pfam" id="PF01648"/>
    </source>
</evidence>
<evidence type="ECO:0000313" key="5">
    <source>
        <dbReference type="EMBL" id="MCJ2188291.1"/>
    </source>
</evidence>
<dbReference type="Pfam" id="PF01648">
    <property type="entry name" value="ACPS"/>
    <property type="match status" value="1"/>
</dbReference>
<evidence type="ECO:0000259" key="4">
    <source>
        <dbReference type="Pfam" id="PF22624"/>
    </source>
</evidence>
<dbReference type="PANTHER" id="PTHR12215:SF10">
    <property type="entry name" value="L-AMINOADIPATE-SEMIALDEHYDE DEHYDROGENASE-PHOSPHOPANTETHEINYL TRANSFERASE"/>
    <property type="match status" value="1"/>
</dbReference>
<dbReference type="EMBL" id="JALHLG010000029">
    <property type="protein sequence ID" value="MCJ2188291.1"/>
    <property type="molecule type" value="Genomic_DNA"/>
</dbReference>
<proteinExistence type="inferred from homology"/>
<dbReference type="InterPro" id="IPR050559">
    <property type="entry name" value="P-Pant_transferase_sf"/>
</dbReference>
<accession>A0ABT0BTB8</accession>